<evidence type="ECO:0000313" key="9">
    <source>
        <dbReference type="EMBL" id="ARW62105.1"/>
    </source>
</evidence>
<keyword evidence="9" id="KW-0150">Chloroplast</keyword>
<reference evidence="9" key="1">
    <citation type="journal article" date="2017" name="J. Phycol.">
        <title>Analysis of chloroplast genomes and a supermatrix inform reclassification of the Rhodomelaceae (Rhodophyta).</title>
        <authorList>
            <person name="Diaz-Tapia P."/>
            <person name="Maggs C.A."/>
            <person name="West J.A."/>
            <person name="Verbruggen H."/>
        </authorList>
    </citation>
    <scope>NUCLEOTIDE SEQUENCE</scope>
    <source>
        <strain evidence="9">JW3897</strain>
    </source>
</reference>
<comment type="similarity">
    <text evidence="7">Belongs to the PetM family.</text>
</comment>
<comment type="subcellular location">
    <subcellularLocation>
        <location evidence="1">Membrane</location>
        <topology evidence="1">Single-pass membrane protein</topology>
    </subcellularLocation>
    <subcellularLocation>
        <location evidence="7">Plastid</location>
        <location evidence="7">Chloroplast thylakoid membrane</location>
        <topology evidence="7">Single-pass membrane protein</topology>
    </subcellularLocation>
</comment>
<keyword evidence="5 7" id="KW-1133">Transmembrane helix</keyword>
<keyword evidence="3 7" id="KW-0812">Transmembrane</keyword>
<organism evidence="9">
    <name type="scientific">Bostrychia simpliciuscula</name>
    <dbReference type="NCBI Taxonomy" id="324754"/>
    <lineage>
        <taxon>Eukaryota</taxon>
        <taxon>Rhodophyta</taxon>
        <taxon>Florideophyceae</taxon>
        <taxon>Rhodymeniophycidae</taxon>
        <taxon>Ceramiales</taxon>
        <taxon>Rhodomelaceae</taxon>
        <taxon>Bostrychia</taxon>
    </lineage>
</organism>
<accession>A0A1Z1M8I7</accession>
<feature type="transmembrane region" description="Helical" evidence="8">
    <location>
        <begin position="6"/>
        <end position="27"/>
    </location>
</feature>
<evidence type="ECO:0000256" key="2">
    <source>
        <dbReference type="ARBA" id="ARBA00022448"/>
    </source>
</evidence>
<evidence type="ECO:0000256" key="4">
    <source>
        <dbReference type="ARBA" id="ARBA00022982"/>
    </source>
</evidence>
<dbReference type="HAMAP" id="MF_00396">
    <property type="entry name" value="Cytb6_f_PetM"/>
    <property type="match status" value="1"/>
</dbReference>
<keyword evidence="9" id="KW-0934">Plastid</keyword>
<keyword evidence="7" id="KW-0793">Thylakoid</keyword>
<sequence>MVSEIIITAFISSTVIIVGLVVGFVLLKVQGE</sequence>
<evidence type="ECO:0000256" key="6">
    <source>
        <dbReference type="ARBA" id="ARBA00023136"/>
    </source>
</evidence>
<evidence type="ECO:0000256" key="5">
    <source>
        <dbReference type="ARBA" id="ARBA00022989"/>
    </source>
</evidence>
<keyword evidence="2 7" id="KW-0813">Transport</keyword>
<evidence type="ECO:0000256" key="7">
    <source>
        <dbReference type="HAMAP-Rule" id="MF_00396"/>
    </source>
</evidence>
<keyword evidence="7" id="KW-0602">Photosynthesis</keyword>
<dbReference type="Pfam" id="PF08041">
    <property type="entry name" value="PetM"/>
    <property type="match status" value="1"/>
</dbReference>
<evidence type="ECO:0000256" key="3">
    <source>
        <dbReference type="ARBA" id="ARBA00022692"/>
    </source>
</evidence>
<evidence type="ECO:0000256" key="1">
    <source>
        <dbReference type="ARBA" id="ARBA00004167"/>
    </source>
</evidence>
<dbReference type="InterPro" id="IPR012595">
    <property type="entry name" value="PetM_cyt_b6/f_cplx_su7"/>
</dbReference>
<keyword evidence="6 7" id="KW-0472">Membrane</keyword>
<dbReference type="SUPFAM" id="SSF103441">
    <property type="entry name" value="PetM subunit of the cytochrome b6f complex"/>
    <property type="match status" value="1"/>
</dbReference>
<comment type="subunit">
    <text evidence="7">The 4 large subunits of the cytochrome b6-f complex are cytochrome b6, subunit IV (17 kDa polypeptide, PetD), cytochrome f and the Rieske protein, while the 4 small subunits are PetG, PetL, PetM and PetN. The complex functions as a dimer.</text>
</comment>
<dbReference type="EMBL" id="MF101421">
    <property type="protein sequence ID" value="ARW62105.1"/>
    <property type="molecule type" value="Genomic_DNA"/>
</dbReference>
<dbReference type="GO" id="GO:0009512">
    <property type="term" value="C:cytochrome b6f complex"/>
    <property type="evidence" value="ECO:0007669"/>
    <property type="project" value="InterPro"/>
</dbReference>
<name>A0A1Z1M8I7_9FLOR</name>
<geneLocation type="chloroplast" evidence="9"/>
<dbReference type="GO" id="GO:0009055">
    <property type="term" value="F:electron transfer activity"/>
    <property type="evidence" value="ECO:0007669"/>
    <property type="project" value="UniProtKB-UniRule"/>
</dbReference>
<dbReference type="AlphaFoldDB" id="A0A1Z1M8I7"/>
<dbReference type="GO" id="GO:0009535">
    <property type="term" value="C:chloroplast thylakoid membrane"/>
    <property type="evidence" value="ECO:0007669"/>
    <property type="project" value="UniProtKB-SubCell"/>
</dbReference>
<dbReference type="GO" id="GO:0015979">
    <property type="term" value="P:photosynthesis"/>
    <property type="evidence" value="ECO:0007669"/>
    <property type="project" value="UniProtKB-KW"/>
</dbReference>
<protein>
    <recommendedName>
        <fullName evidence="7">Cytochrome b6-f complex subunit 7</fullName>
    </recommendedName>
    <alternativeName>
        <fullName evidence="7">Cytochrome b6-f complex subunit PetM</fullName>
    </alternativeName>
    <alternativeName>
        <fullName evidence="7">Cytochrome b6-f complex subunit VII</fullName>
    </alternativeName>
</protein>
<keyword evidence="4 7" id="KW-0249">Electron transport</keyword>
<dbReference type="GeneID" id="33355252"/>
<comment type="function">
    <text evidence="7">Component of the cytochrome b6-f complex, which mediates electron transfer between photosystem II (PSII) and photosystem I (PSI), cyclic electron flow around PSI, and state transitions.</text>
</comment>
<evidence type="ECO:0000256" key="8">
    <source>
        <dbReference type="SAM" id="Phobius"/>
    </source>
</evidence>
<dbReference type="RefSeq" id="YP_009393543.1">
    <property type="nucleotide sequence ID" value="NC_035268.1"/>
</dbReference>
<gene>
    <name evidence="7 9" type="primary">petM</name>
</gene>
<proteinExistence type="inferred from homology"/>